<reference evidence="1 2" key="1">
    <citation type="submission" date="2019-03" db="EMBL/GenBank/DDBJ databases">
        <authorList>
            <person name="He R.-H."/>
        </authorList>
    </citation>
    <scope>NUCLEOTIDE SEQUENCE [LARGE SCALE GENOMIC DNA]</scope>
    <source>
        <strain evidence="1 2">DSM 19624</strain>
    </source>
</reference>
<proteinExistence type="predicted"/>
<evidence type="ECO:0000313" key="1">
    <source>
        <dbReference type="EMBL" id="TFB31779.1"/>
    </source>
</evidence>
<accession>A0ABY2HQQ4</accession>
<sequence>MTAFFFVIFSRQLTYLKEDLNGDKYQKKITVFFWQKIILFFNELFYDLITIRNVKLEVKDLVYDIAEKLFDRGMRNVRWKRDHGK</sequence>
<protein>
    <submittedName>
        <fullName evidence="1">Uncharacterized protein</fullName>
    </submittedName>
</protein>
<organism evidence="1 2">
    <name type="scientific">Pedobacter alluvionis</name>
    <dbReference type="NCBI Taxonomy" id="475253"/>
    <lineage>
        <taxon>Bacteria</taxon>
        <taxon>Pseudomonadati</taxon>
        <taxon>Bacteroidota</taxon>
        <taxon>Sphingobacteriia</taxon>
        <taxon>Sphingobacteriales</taxon>
        <taxon>Sphingobacteriaceae</taxon>
        <taxon>Pedobacter</taxon>
    </lineage>
</organism>
<dbReference type="EMBL" id="SOPX01000002">
    <property type="protein sequence ID" value="TFB31779.1"/>
    <property type="molecule type" value="Genomic_DNA"/>
</dbReference>
<dbReference type="RefSeq" id="WP_121283108.1">
    <property type="nucleotide sequence ID" value="NZ_RCCK01000010.1"/>
</dbReference>
<name>A0ABY2HQQ4_9SPHI</name>
<evidence type="ECO:0000313" key="2">
    <source>
        <dbReference type="Proteomes" id="UP000297429"/>
    </source>
</evidence>
<dbReference type="Proteomes" id="UP000297429">
    <property type="component" value="Unassembled WGS sequence"/>
</dbReference>
<gene>
    <name evidence="1" type="ORF">E3V97_14460</name>
</gene>
<keyword evidence="2" id="KW-1185">Reference proteome</keyword>
<comment type="caution">
    <text evidence="1">The sequence shown here is derived from an EMBL/GenBank/DDBJ whole genome shotgun (WGS) entry which is preliminary data.</text>
</comment>